<evidence type="ECO:0000313" key="2">
    <source>
        <dbReference type="EMBL" id="SDD50683.1"/>
    </source>
</evidence>
<dbReference type="STRING" id="58114.SAMN05216270_104317"/>
<name>A0A1G6VBB3_9ACTN</name>
<dbReference type="OrthoDB" id="3830423at2"/>
<feature type="transmembrane region" description="Helical" evidence="1">
    <location>
        <begin position="67"/>
        <end position="85"/>
    </location>
</feature>
<keyword evidence="1" id="KW-0812">Transmembrane</keyword>
<proteinExistence type="predicted"/>
<dbReference type="EMBL" id="FNAD01000004">
    <property type="protein sequence ID" value="SDD50683.1"/>
    <property type="molecule type" value="Genomic_DNA"/>
</dbReference>
<reference evidence="3" key="1">
    <citation type="submission" date="2016-10" db="EMBL/GenBank/DDBJ databases">
        <authorList>
            <person name="Varghese N."/>
            <person name="Submissions S."/>
        </authorList>
    </citation>
    <scope>NUCLEOTIDE SEQUENCE [LARGE SCALE GENOMIC DNA]</scope>
    <source>
        <strain evidence="3">CGMCC 4.3516</strain>
    </source>
</reference>
<feature type="transmembrane region" description="Helical" evidence="1">
    <location>
        <begin position="6"/>
        <end position="25"/>
    </location>
</feature>
<protein>
    <recommendedName>
        <fullName evidence="4">Fe-S protein</fullName>
    </recommendedName>
</protein>
<evidence type="ECO:0008006" key="4">
    <source>
        <dbReference type="Google" id="ProtNLM"/>
    </source>
</evidence>
<sequence length="115" mass="12469">MDLVHLALRYLHLLGFAAVFGGWLVSWLSRKFNFNTAMLYGIAVQLATGIVLYGLASADGDANHAKLGVKFLLALLLGVMIAIPVWKKREKVADGHFWATGALIAVTAGVAVFWQ</sequence>
<dbReference type="Proteomes" id="UP000198949">
    <property type="component" value="Unassembled WGS sequence"/>
</dbReference>
<evidence type="ECO:0000313" key="3">
    <source>
        <dbReference type="Proteomes" id="UP000198949"/>
    </source>
</evidence>
<dbReference type="AlphaFoldDB" id="A0A1G6VBB3"/>
<gene>
    <name evidence="2" type="ORF">SAMN05216270_104317</name>
</gene>
<organism evidence="2 3">
    <name type="scientific">Glycomyces harbinensis</name>
    <dbReference type="NCBI Taxonomy" id="58114"/>
    <lineage>
        <taxon>Bacteria</taxon>
        <taxon>Bacillati</taxon>
        <taxon>Actinomycetota</taxon>
        <taxon>Actinomycetes</taxon>
        <taxon>Glycomycetales</taxon>
        <taxon>Glycomycetaceae</taxon>
        <taxon>Glycomyces</taxon>
    </lineage>
</organism>
<keyword evidence="3" id="KW-1185">Reference proteome</keyword>
<keyword evidence="1" id="KW-1133">Transmembrane helix</keyword>
<feature type="transmembrane region" description="Helical" evidence="1">
    <location>
        <begin position="97"/>
        <end position="114"/>
    </location>
</feature>
<accession>A0A1G6VBB3</accession>
<keyword evidence="1" id="KW-0472">Membrane</keyword>
<feature type="transmembrane region" description="Helical" evidence="1">
    <location>
        <begin position="37"/>
        <end position="55"/>
    </location>
</feature>
<dbReference type="RefSeq" id="WP_091032603.1">
    <property type="nucleotide sequence ID" value="NZ_FNAD01000004.1"/>
</dbReference>
<evidence type="ECO:0000256" key="1">
    <source>
        <dbReference type="SAM" id="Phobius"/>
    </source>
</evidence>